<feature type="disulfide bond" evidence="6">
    <location>
        <begin position="290"/>
        <end position="299"/>
    </location>
</feature>
<keyword evidence="1 6" id="KW-0245">EGF-like domain</keyword>
<evidence type="ECO:0000256" key="6">
    <source>
        <dbReference type="PROSITE-ProRule" id="PRU00076"/>
    </source>
</evidence>
<dbReference type="PANTHER" id="PTHR24044">
    <property type="entry name" value="NOTCH LIGAND FAMILY MEMBER"/>
    <property type="match status" value="1"/>
</dbReference>
<proteinExistence type="predicted"/>
<dbReference type="PROSITE" id="PS50026">
    <property type="entry name" value="EGF_3"/>
    <property type="match status" value="8"/>
</dbReference>
<feature type="domain" description="EGF-like" evidence="7">
    <location>
        <begin position="263"/>
        <end position="300"/>
    </location>
</feature>
<feature type="domain" description="EGF-like" evidence="7">
    <location>
        <begin position="1"/>
        <end position="37"/>
    </location>
</feature>
<dbReference type="PROSITE" id="PS00022">
    <property type="entry name" value="EGF_1"/>
    <property type="match status" value="8"/>
</dbReference>
<dbReference type="Pfam" id="PF00008">
    <property type="entry name" value="EGF"/>
    <property type="match status" value="4"/>
</dbReference>
<dbReference type="InterPro" id="IPR000742">
    <property type="entry name" value="EGF"/>
</dbReference>
<dbReference type="PROSITE" id="PS01186">
    <property type="entry name" value="EGF_2"/>
    <property type="match status" value="7"/>
</dbReference>
<keyword evidence="4 6" id="KW-1015">Disulfide bond</keyword>
<dbReference type="Gene3D" id="2.10.25.10">
    <property type="entry name" value="Laminin"/>
    <property type="match status" value="8"/>
</dbReference>
<feature type="disulfide bond" evidence="6">
    <location>
        <begin position="27"/>
        <end position="36"/>
    </location>
</feature>
<dbReference type="Proteomes" id="UP001626550">
    <property type="component" value="Unassembled WGS sequence"/>
</dbReference>
<evidence type="ECO:0000259" key="7">
    <source>
        <dbReference type="PROSITE" id="PS50026"/>
    </source>
</evidence>
<dbReference type="AlphaFoldDB" id="A0ABD2Q184"/>
<feature type="disulfide bond" evidence="6">
    <location>
        <begin position="251"/>
        <end position="260"/>
    </location>
</feature>
<dbReference type="FunFam" id="2.10.25.10:FF:000699">
    <property type="entry name" value="Uncharacterized protein, isoform C"/>
    <property type="match status" value="1"/>
</dbReference>
<feature type="domain" description="EGF-like" evidence="7">
    <location>
        <begin position="166"/>
        <end position="202"/>
    </location>
</feature>
<keyword evidence="5" id="KW-0325">Glycoprotein</keyword>
<evidence type="ECO:0000256" key="4">
    <source>
        <dbReference type="ARBA" id="ARBA00023157"/>
    </source>
</evidence>
<evidence type="ECO:0000256" key="1">
    <source>
        <dbReference type="ARBA" id="ARBA00022536"/>
    </source>
</evidence>
<feature type="non-terminal residue" evidence="8">
    <location>
        <position position="1"/>
    </location>
</feature>
<dbReference type="InterPro" id="IPR050906">
    <property type="entry name" value="Notch_signaling"/>
</dbReference>
<reference evidence="8 9" key="1">
    <citation type="submission" date="2024-11" db="EMBL/GenBank/DDBJ databases">
        <title>Adaptive evolution of stress response genes in parasites aligns with host niche diversity.</title>
        <authorList>
            <person name="Hahn C."/>
            <person name="Resl P."/>
        </authorList>
    </citation>
    <scope>NUCLEOTIDE SEQUENCE [LARGE SCALE GENOMIC DNA]</scope>
    <source>
        <strain evidence="8">EGGRZ-B1_66</strain>
        <tissue evidence="8">Body</tissue>
    </source>
</reference>
<evidence type="ECO:0000313" key="8">
    <source>
        <dbReference type="EMBL" id="KAL3313397.1"/>
    </source>
</evidence>
<evidence type="ECO:0000256" key="3">
    <source>
        <dbReference type="ARBA" id="ARBA00022737"/>
    </source>
</evidence>
<keyword evidence="2" id="KW-0732">Signal</keyword>
<dbReference type="SMART" id="SM00179">
    <property type="entry name" value="EGF_CA"/>
    <property type="match status" value="3"/>
</dbReference>
<keyword evidence="3" id="KW-0677">Repeat</keyword>
<evidence type="ECO:0000313" key="9">
    <source>
        <dbReference type="Proteomes" id="UP001626550"/>
    </source>
</evidence>
<feature type="domain" description="EGF-like" evidence="7">
    <location>
        <begin position="348"/>
        <end position="385"/>
    </location>
</feature>
<feature type="domain" description="EGF-like" evidence="7">
    <location>
        <begin position="222"/>
        <end position="261"/>
    </location>
</feature>
<dbReference type="PRINTS" id="PR00011">
    <property type="entry name" value="EGFLAMININ"/>
</dbReference>
<feature type="disulfide bond" evidence="6">
    <location>
        <begin position="192"/>
        <end position="201"/>
    </location>
</feature>
<dbReference type="Pfam" id="PF12661">
    <property type="entry name" value="hEGF"/>
    <property type="match status" value="1"/>
</dbReference>
<feature type="domain" description="EGF-like" evidence="7">
    <location>
        <begin position="43"/>
        <end position="86"/>
    </location>
</feature>
<name>A0ABD2Q184_9PLAT</name>
<dbReference type="FunFam" id="2.10.25.10:FF:000118">
    <property type="entry name" value="protein delta homolog 2"/>
    <property type="match status" value="1"/>
</dbReference>
<dbReference type="SUPFAM" id="SSF57196">
    <property type="entry name" value="EGF/Laminin"/>
    <property type="match status" value="7"/>
</dbReference>
<dbReference type="SMART" id="SM00181">
    <property type="entry name" value="EGF"/>
    <property type="match status" value="8"/>
</dbReference>
<feature type="domain" description="EGF-like" evidence="7">
    <location>
        <begin position="124"/>
        <end position="164"/>
    </location>
</feature>
<evidence type="ECO:0000256" key="2">
    <source>
        <dbReference type="ARBA" id="ARBA00022729"/>
    </source>
</evidence>
<evidence type="ECO:0000256" key="5">
    <source>
        <dbReference type="ARBA" id="ARBA00023180"/>
    </source>
</evidence>
<feature type="disulfide bond" evidence="6">
    <location>
        <begin position="76"/>
        <end position="85"/>
    </location>
</feature>
<feature type="disulfide bond" evidence="6">
    <location>
        <begin position="154"/>
        <end position="163"/>
    </location>
</feature>
<accession>A0ABD2Q184</accession>
<dbReference type="FunFam" id="2.10.25.10:FF:000012">
    <property type="entry name" value="Delta-like protein"/>
    <property type="match status" value="1"/>
</dbReference>
<protein>
    <recommendedName>
        <fullName evidence="7">EGF-like domain-containing protein</fullName>
    </recommendedName>
</protein>
<feature type="disulfide bond" evidence="6">
    <location>
        <begin position="375"/>
        <end position="384"/>
    </location>
</feature>
<dbReference type="InterPro" id="IPR001881">
    <property type="entry name" value="EGF-like_Ca-bd_dom"/>
</dbReference>
<sequence>KSACDAKQCANGGTCIETYSGDTGCICKEGFQGPKCEEHSENYISLCDAHECMNAYGCEERRLTSWYGFIEYSCKCNPGWTGKSCDQRLSCPCKNDGECLYLHEPHSLPVCKCPEGWFGEFCEKNHICRIGKKCYNQGICVEDESDARKYRCECQPGFSGNNCELKEDKCRENPCRNRAKCFDLGTDLFCQCLHGFEGRFCERKIVQRNKTNQVQAPVELPYRPICEEIKDICNNGGKCLQLPGQELQCLCKPGFGGKFCEQQKNFCEQNPCQNRGTCEFDSEEGFQCRCVSNWTGRWCHISPFENQELKKKRCLNKGVTKLDYLNRLHCACKDDWGGSFCHTRASKDQNYCQQISCKNGAVCLAVDVVGGVCNCRPGYFGTRCEIKSNSCQNHPWYASIISIIMFLKPSSWQMPRNREWAFVQMSRRN</sequence>
<dbReference type="InterPro" id="IPR013032">
    <property type="entry name" value="EGF-like_CS"/>
</dbReference>
<keyword evidence="9" id="KW-1185">Reference proteome</keyword>
<feature type="disulfide bond" evidence="6">
    <location>
        <begin position="113"/>
        <end position="122"/>
    </location>
</feature>
<comment type="caution">
    <text evidence="8">The sequence shown here is derived from an EMBL/GenBank/DDBJ whole genome shotgun (WGS) entry which is preliminary data.</text>
</comment>
<comment type="caution">
    <text evidence="6">Lacks conserved residue(s) required for the propagation of feature annotation.</text>
</comment>
<feature type="domain" description="EGF-like" evidence="7">
    <location>
        <begin position="87"/>
        <end position="123"/>
    </location>
</feature>
<organism evidence="8 9">
    <name type="scientific">Cichlidogyrus casuarinus</name>
    <dbReference type="NCBI Taxonomy" id="1844966"/>
    <lineage>
        <taxon>Eukaryota</taxon>
        <taxon>Metazoa</taxon>
        <taxon>Spiralia</taxon>
        <taxon>Lophotrochozoa</taxon>
        <taxon>Platyhelminthes</taxon>
        <taxon>Monogenea</taxon>
        <taxon>Monopisthocotylea</taxon>
        <taxon>Dactylogyridea</taxon>
        <taxon>Ancyrocephalidae</taxon>
        <taxon>Cichlidogyrus</taxon>
    </lineage>
</organism>
<dbReference type="EMBL" id="JBJKFK010001317">
    <property type="protein sequence ID" value="KAL3313397.1"/>
    <property type="molecule type" value="Genomic_DNA"/>
</dbReference>
<gene>
    <name evidence="8" type="ORF">Ciccas_008001</name>
</gene>